<dbReference type="EMBL" id="CP001359">
    <property type="protein sequence ID" value="ACL63411.1"/>
    <property type="molecule type" value="Genomic_DNA"/>
</dbReference>
<dbReference type="SUPFAM" id="SSF56935">
    <property type="entry name" value="Porins"/>
    <property type="match status" value="1"/>
</dbReference>
<organism evidence="3 4">
    <name type="scientific">Anaeromyxobacter dehalogenans (strain ATCC BAA-258 / DSM 21875 / 2CP-1)</name>
    <dbReference type="NCBI Taxonomy" id="455488"/>
    <lineage>
        <taxon>Bacteria</taxon>
        <taxon>Pseudomonadati</taxon>
        <taxon>Myxococcota</taxon>
        <taxon>Myxococcia</taxon>
        <taxon>Myxococcales</taxon>
        <taxon>Cystobacterineae</taxon>
        <taxon>Anaeromyxobacteraceae</taxon>
        <taxon>Anaeromyxobacter</taxon>
    </lineage>
</organism>
<dbReference type="AlphaFoldDB" id="B8J7R9"/>
<name>B8J7R9_ANAD2</name>
<protein>
    <recommendedName>
        <fullName evidence="5">Porin</fullName>
    </recommendedName>
</protein>
<feature type="region of interest" description="Disordered" evidence="1">
    <location>
        <begin position="23"/>
        <end position="44"/>
    </location>
</feature>
<evidence type="ECO:0000256" key="1">
    <source>
        <dbReference type="SAM" id="MobiDB-lite"/>
    </source>
</evidence>
<dbReference type="HOGENOM" id="CLU_645033_0_0_7"/>
<evidence type="ECO:0000256" key="2">
    <source>
        <dbReference type="SAM" id="SignalP"/>
    </source>
</evidence>
<gene>
    <name evidence="3" type="ordered locus">A2cp1_0051</name>
</gene>
<dbReference type="KEGG" id="acp:A2cp1_0051"/>
<dbReference type="RefSeq" id="WP_012631505.1">
    <property type="nucleotide sequence ID" value="NC_011891.1"/>
</dbReference>
<accession>B8J7R9</accession>
<feature type="chain" id="PRO_5002874976" description="Porin" evidence="2">
    <location>
        <begin position="24"/>
        <end position="423"/>
    </location>
</feature>
<evidence type="ECO:0000313" key="3">
    <source>
        <dbReference type="EMBL" id="ACL63411.1"/>
    </source>
</evidence>
<sequence>MRRIRLALAVLAALAALPPAALAQTPPAPPAAPRASAPAPAPAAKPPGVTVDLSGWLIANAYWSDGGLNASDLPQWATPAHSTAGMTVRQSRVRAAAGLPVDGLLGGAVLKGLVEADFMGTYVNSDASMPQVRLRHAYLTAACAKGNLTLLVGQTWSLFGGPWFAASLGHVALPRFAGAGYLYRRAPQVRLTAEAGRGADLGVTVAVAALASSGDKATSQNQLVGERAGVPDAEGRMALVLRRGGKAWLEVGASGRFGQQLWKLDGLSTPREERLTGWGAAADGRLEVPHLVVQGGTFMGEVLGGYGSVAPVVRQTKNATDPARLDAISPVRTGGFWAQAVVTPVPVLQLLGGYGIEEPRTSDLPAGSEATTIERNQQVSGGAILALTSRWKVSLEGTLYTTETLDGARRESTQVEVGSLYAF</sequence>
<keyword evidence="2" id="KW-0732">Signal</keyword>
<feature type="signal peptide" evidence="2">
    <location>
        <begin position="1"/>
        <end position="23"/>
    </location>
</feature>
<proteinExistence type="predicted"/>
<keyword evidence="4" id="KW-1185">Reference proteome</keyword>
<evidence type="ECO:0008006" key="5">
    <source>
        <dbReference type="Google" id="ProtNLM"/>
    </source>
</evidence>
<dbReference type="Proteomes" id="UP000007089">
    <property type="component" value="Chromosome"/>
</dbReference>
<evidence type="ECO:0000313" key="4">
    <source>
        <dbReference type="Proteomes" id="UP000007089"/>
    </source>
</evidence>
<reference evidence="3" key="1">
    <citation type="submission" date="2009-01" db="EMBL/GenBank/DDBJ databases">
        <title>Complete sequence of Anaeromyxobacter dehalogenans 2CP-1.</title>
        <authorList>
            <consortium name="US DOE Joint Genome Institute"/>
            <person name="Lucas S."/>
            <person name="Copeland A."/>
            <person name="Lapidus A."/>
            <person name="Glavina del Rio T."/>
            <person name="Dalin E."/>
            <person name="Tice H."/>
            <person name="Bruce D."/>
            <person name="Goodwin L."/>
            <person name="Pitluck S."/>
            <person name="Saunders E."/>
            <person name="Brettin T."/>
            <person name="Detter J.C."/>
            <person name="Han C."/>
            <person name="Larimer F."/>
            <person name="Land M."/>
            <person name="Hauser L."/>
            <person name="Kyrpides N."/>
            <person name="Ovchinnikova G."/>
            <person name="Beliaev A.S."/>
            <person name="Richardson P."/>
        </authorList>
    </citation>
    <scope>NUCLEOTIDE SEQUENCE</scope>
    <source>
        <strain evidence="3">2CP-1</strain>
    </source>
</reference>